<evidence type="ECO:0000313" key="6">
    <source>
        <dbReference type="EMBL" id="ALH81154.1"/>
    </source>
</evidence>
<dbReference type="GO" id="GO:0006547">
    <property type="term" value="P:L-histidine metabolic process"/>
    <property type="evidence" value="ECO:0007669"/>
    <property type="project" value="UniProtKB-UniRule"/>
</dbReference>
<dbReference type="EMBL" id="CP012700">
    <property type="protein sequence ID" value="ALH81154.1"/>
    <property type="molecule type" value="Genomic_DNA"/>
</dbReference>
<gene>
    <name evidence="6" type="ORF">AN936_12480</name>
</gene>
<dbReference type="PATRIC" id="fig|33050.5.peg.2578"/>
<keyword evidence="1" id="KW-0805">Transcription regulation</keyword>
<dbReference type="InterPro" id="IPR036390">
    <property type="entry name" value="WH_DNA-bd_sf"/>
</dbReference>
<evidence type="ECO:0000259" key="5">
    <source>
        <dbReference type="PROSITE" id="PS50949"/>
    </source>
</evidence>
<dbReference type="InterPro" id="IPR011663">
    <property type="entry name" value="UTRA"/>
</dbReference>
<dbReference type="Gene3D" id="3.40.1410.10">
    <property type="entry name" value="Chorismate lyase-like"/>
    <property type="match status" value="1"/>
</dbReference>
<evidence type="ECO:0000256" key="1">
    <source>
        <dbReference type="ARBA" id="ARBA00023015"/>
    </source>
</evidence>
<evidence type="ECO:0000256" key="3">
    <source>
        <dbReference type="ARBA" id="ARBA00023163"/>
    </source>
</evidence>
<dbReference type="SMART" id="SM00866">
    <property type="entry name" value="UTRA"/>
    <property type="match status" value="1"/>
</dbReference>
<feature type="domain" description="HTH gntR-type" evidence="5">
    <location>
        <begin position="3"/>
        <end position="71"/>
    </location>
</feature>
<dbReference type="GO" id="GO:0003677">
    <property type="term" value="F:DNA binding"/>
    <property type="evidence" value="ECO:0007669"/>
    <property type="project" value="UniProtKB-UniRule"/>
</dbReference>
<dbReference type="PRINTS" id="PR00035">
    <property type="entry name" value="HTHGNTR"/>
</dbReference>
<dbReference type="Proteomes" id="UP000058074">
    <property type="component" value="Chromosome"/>
</dbReference>
<evidence type="ECO:0000256" key="2">
    <source>
        <dbReference type="ARBA" id="ARBA00023125"/>
    </source>
</evidence>
<reference evidence="6 7" key="1">
    <citation type="journal article" date="2015" name="Genome Announc.">
        <title>Complete Genome Sequence of Polypropylene Glycol- and Polyethylene Glycol-Degrading Sphingopyxis macrogoltabida Strain EY-1.</title>
        <authorList>
            <person name="Ohtsubo Y."/>
            <person name="Nagata Y."/>
            <person name="Numata M."/>
            <person name="Tsuchikane K."/>
            <person name="Hosoyama A."/>
            <person name="Yamazoe A."/>
            <person name="Tsuda M."/>
            <person name="Fujita N."/>
            <person name="Kawai F."/>
        </authorList>
    </citation>
    <scope>NUCLEOTIDE SEQUENCE [LARGE SCALE GENOMIC DNA]</scope>
    <source>
        <strain evidence="6 7">EY-1</strain>
    </source>
</reference>
<name>A0A0N9UZU5_SPHMC</name>
<dbReference type="Gene3D" id="1.10.10.10">
    <property type="entry name" value="Winged helix-like DNA-binding domain superfamily/Winged helix DNA-binding domain"/>
    <property type="match status" value="1"/>
</dbReference>
<dbReference type="InterPro" id="IPR010248">
    <property type="entry name" value="His_ut_repres"/>
</dbReference>
<dbReference type="OrthoDB" id="9808698at2"/>
<dbReference type="SMART" id="SM00345">
    <property type="entry name" value="HTH_GNTR"/>
    <property type="match status" value="1"/>
</dbReference>
<dbReference type="FunFam" id="1.10.10.10:FF:000079">
    <property type="entry name" value="GntR family transcriptional regulator"/>
    <property type="match status" value="1"/>
</dbReference>
<accession>A0A0N9UZU5</accession>
<protein>
    <recommendedName>
        <fullName evidence="4">Histidine utilization repressor</fullName>
    </recommendedName>
</protein>
<organism evidence="6 7">
    <name type="scientific">Sphingopyxis macrogoltabida</name>
    <name type="common">Sphingomonas macrogoltabidus</name>
    <dbReference type="NCBI Taxonomy" id="33050"/>
    <lineage>
        <taxon>Bacteria</taxon>
        <taxon>Pseudomonadati</taxon>
        <taxon>Pseudomonadota</taxon>
        <taxon>Alphaproteobacteria</taxon>
        <taxon>Sphingomonadales</taxon>
        <taxon>Sphingomonadaceae</taxon>
        <taxon>Sphingopyxis</taxon>
    </lineage>
</organism>
<proteinExistence type="predicted"/>
<dbReference type="InterPro" id="IPR028978">
    <property type="entry name" value="Chorismate_lyase_/UTRA_dom_sf"/>
</dbReference>
<keyword evidence="2" id="KW-0238">DNA-binding</keyword>
<dbReference type="SUPFAM" id="SSF64288">
    <property type="entry name" value="Chorismate lyase-like"/>
    <property type="match status" value="1"/>
</dbReference>
<evidence type="ECO:0000256" key="4">
    <source>
        <dbReference type="NCBIfam" id="TIGR02018"/>
    </source>
</evidence>
<dbReference type="PANTHER" id="PTHR44846:SF16">
    <property type="entry name" value="TRANSCRIPTIONAL REGULATOR PHNF-RELATED"/>
    <property type="match status" value="1"/>
</dbReference>
<dbReference type="SUPFAM" id="SSF46785">
    <property type="entry name" value="Winged helix' DNA-binding domain"/>
    <property type="match status" value="1"/>
</dbReference>
<keyword evidence="3" id="KW-0804">Transcription</keyword>
<dbReference type="GO" id="GO:0003700">
    <property type="term" value="F:DNA-binding transcription factor activity"/>
    <property type="evidence" value="ECO:0007669"/>
    <property type="project" value="UniProtKB-UniRule"/>
</dbReference>
<dbReference type="AlphaFoldDB" id="A0A0N9UZU5"/>
<dbReference type="InterPro" id="IPR050679">
    <property type="entry name" value="Bact_HTH_transcr_reg"/>
</dbReference>
<dbReference type="PROSITE" id="PS50949">
    <property type="entry name" value="HTH_GNTR"/>
    <property type="match status" value="1"/>
</dbReference>
<dbReference type="GO" id="GO:0045892">
    <property type="term" value="P:negative regulation of DNA-templated transcription"/>
    <property type="evidence" value="ECO:0007669"/>
    <property type="project" value="UniProtKB-UniRule"/>
</dbReference>
<dbReference type="CDD" id="cd07377">
    <property type="entry name" value="WHTH_GntR"/>
    <property type="match status" value="1"/>
</dbReference>
<sequence length="236" mass="25987">MKRPLHDRIRSDYEARILSGALPPGERLPTEQELMRHYDCSRMTVNKALSALAAAGLIDRRKRAGTFVARPRVHSMVLDVPDLEQEVVQRGQHYRYALLRREVRAPDPDSAEEMLLAGKGRLLVLDGVHHADGVPLASEQRLISVLAVPETEGVDFEGASPGAWLLKHVPWTQAETRIAAVGADRETAAALNLLPGAPCLLIERRTWRGDDGITLVRQHFVGSAYDLIATFGPAKG</sequence>
<dbReference type="InterPro" id="IPR000524">
    <property type="entry name" value="Tscrpt_reg_HTH_GntR"/>
</dbReference>
<dbReference type="NCBIfam" id="TIGR02018">
    <property type="entry name" value="his_ut_repres"/>
    <property type="match status" value="1"/>
</dbReference>
<dbReference type="PANTHER" id="PTHR44846">
    <property type="entry name" value="MANNOSYL-D-GLYCERATE TRANSPORT/METABOLISM SYSTEM REPRESSOR MNGR-RELATED"/>
    <property type="match status" value="1"/>
</dbReference>
<evidence type="ECO:0000313" key="7">
    <source>
        <dbReference type="Proteomes" id="UP000058074"/>
    </source>
</evidence>
<dbReference type="KEGG" id="smag:AN936_12480"/>
<dbReference type="Pfam" id="PF00392">
    <property type="entry name" value="GntR"/>
    <property type="match status" value="1"/>
</dbReference>
<dbReference type="InterPro" id="IPR036388">
    <property type="entry name" value="WH-like_DNA-bd_sf"/>
</dbReference>
<dbReference type="Pfam" id="PF07702">
    <property type="entry name" value="UTRA"/>
    <property type="match status" value="1"/>
</dbReference>
<dbReference type="RefSeq" id="WP_054588428.1">
    <property type="nucleotide sequence ID" value="NZ_CP012700.1"/>
</dbReference>